<evidence type="ECO:0000313" key="1">
    <source>
        <dbReference type="EMBL" id="MDT0472213.1"/>
    </source>
</evidence>
<dbReference type="EMBL" id="JAVRFF010000008">
    <property type="protein sequence ID" value="MDT0472213.1"/>
    <property type="molecule type" value="Genomic_DNA"/>
</dbReference>
<gene>
    <name evidence="1" type="ORF">RM863_08745</name>
</gene>
<organism evidence="1 2">
    <name type="scientific">Streptomyces hintoniae</name>
    <dbReference type="NCBI Taxonomy" id="3075521"/>
    <lineage>
        <taxon>Bacteria</taxon>
        <taxon>Bacillati</taxon>
        <taxon>Actinomycetota</taxon>
        <taxon>Actinomycetes</taxon>
        <taxon>Kitasatosporales</taxon>
        <taxon>Streptomycetaceae</taxon>
        <taxon>Streptomyces</taxon>
    </lineage>
</organism>
<name>A0ABU2UGA6_9ACTN</name>
<reference evidence="1" key="1">
    <citation type="submission" date="2024-05" db="EMBL/GenBank/DDBJ databases">
        <title>30 novel species of actinomycetes from the DSMZ collection.</title>
        <authorList>
            <person name="Nouioui I."/>
        </authorList>
    </citation>
    <scope>NUCLEOTIDE SEQUENCE</scope>
    <source>
        <strain evidence="1">DSM 41014</strain>
    </source>
</reference>
<dbReference type="RefSeq" id="WP_311634614.1">
    <property type="nucleotide sequence ID" value="NZ_JAVRFF010000008.1"/>
</dbReference>
<keyword evidence="2" id="KW-1185">Reference proteome</keyword>
<proteinExistence type="predicted"/>
<comment type="caution">
    <text evidence="1">The sequence shown here is derived from an EMBL/GenBank/DDBJ whole genome shotgun (WGS) entry which is preliminary data.</text>
</comment>
<evidence type="ECO:0000313" key="2">
    <source>
        <dbReference type="Proteomes" id="UP001180489"/>
    </source>
</evidence>
<protein>
    <submittedName>
        <fullName evidence="1">Uncharacterized protein</fullName>
    </submittedName>
</protein>
<accession>A0ABU2UGA6</accession>
<sequence>MSLFSADMSGYAAAILGTSQSGRYEIGGFSDVPFTVIDLLS</sequence>
<dbReference type="Proteomes" id="UP001180489">
    <property type="component" value="Unassembled WGS sequence"/>
</dbReference>